<accession>A0ABY7JZD8</accession>
<dbReference type="SUPFAM" id="SSF89360">
    <property type="entry name" value="HesB-like domain"/>
    <property type="match status" value="1"/>
</dbReference>
<proteinExistence type="predicted"/>
<name>A0ABY7JZD8_9ACTN</name>
<dbReference type="RefSeq" id="WP_269443625.1">
    <property type="nucleotide sequence ID" value="NZ_CP097463.1"/>
</dbReference>
<organism evidence="1 2">
    <name type="scientific">Jatrophihabitans cynanchi</name>
    <dbReference type="NCBI Taxonomy" id="2944128"/>
    <lineage>
        <taxon>Bacteria</taxon>
        <taxon>Bacillati</taxon>
        <taxon>Actinomycetota</taxon>
        <taxon>Actinomycetes</taxon>
        <taxon>Jatrophihabitantales</taxon>
        <taxon>Jatrophihabitantaceae</taxon>
        <taxon>Jatrophihabitans</taxon>
    </lineage>
</organism>
<dbReference type="Proteomes" id="UP001164693">
    <property type="component" value="Chromosome"/>
</dbReference>
<evidence type="ECO:0008006" key="3">
    <source>
        <dbReference type="Google" id="ProtNLM"/>
    </source>
</evidence>
<evidence type="ECO:0000313" key="1">
    <source>
        <dbReference type="EMBL" id="WAX57090.1"/>
    </source>
</evidence>
<dbReference type="EMBL" id="CP097463">
    <property type="protein sequence ID" value="WAX57090.1"/>
    <property type="molecule type" value="Genomic_DNA"/>
</dbReference>
<keyword evidence="2" id="KW-1185">Reference proteome</keyword>
<sequence>MLTLTDTASTEIRNIIADPEVPDGCGLRIANDPAAGGLTLTLATAPAEDDQVLDENGARVFLEPQAAMMLDDKALDAAHDDNGQLRFTVAADA</sequence>
<dbReference type="InterPro" id="IPR035903">
    <property type="entry name" value="HesB-like_dom_sf"/>
</dbReference>
<reference evidence="1" key="1">
    <citation type="submission" date="2022-05" db="EMBL/GenBank/DDBJ databases">
        <title>Jatrophihabitans sp. SB3-54 whole genome sequence.</title>
        <authorList>
            <person name="Suh M.K."/>
            <person name="Eom M.K."/>
            <person name="Kim J.S."/>
            <person name="Kim H.S."/>
            <person name="Do H.E."/>
            <person name="Shin Y.K."/>
            <person name="Lee J.-S."/>
        </authorList>
    </citation>
    <scope>NUCLEOTIDE SEQUENCE</scope>
    <source>
        <strain evidence="1">SB3-54</strain>
    </source>
</reference>
<dbReference type="Gene3D" id="2.60.300.12">
    <property type="entry name" value="HesB-like domain"/>
    <property type="match status" value="1"/>
</dbReference>
<gene>
    <name evidence="1" type="ORF">M6B22_21620</name>
</gene>
<protein>
    <recommendedName>
        <fullName evidence="3">Fe-S cluster assembly iron-binding protein IscA</fullName>
    </recommendedName>
</protein>
<evidence type="ECO:0000313" key="2">
    <source>
        <dbReference type="Proteomes" id="UP001164693"/>
    </source>
</evidence>